<dbReference type="SMART" id="SM00822">
    <property type="entry name" value="PKS_KR"/>
    <property type="match status" value="1"/>
</dbReference>
<dbReference type="Pfam" id="PF00106">
    <property type="entry name" value="adh_short"/>
    <property type="match status" value="1"/>
</dbReference>
<dbReference type="PRINTS" id="PR00080">
    <property type="entry name" value="SDRFAMILY"/>
</dbReference>
<keyword evidence="6" id="KW-1185">Reference proteome</keyword>
<dbReference type="InterPro" id="IPR002347">
    <property type="entry name" value="SDR_fam"/>
</dbReference>
<dbReference type="EMBL" id="JBHUFB010000009">
    <property type="protein sequence ID" value="MFD1812223.1"/>
    <property type="molecule type" value="Genomic_DNA"/>
</dbReference>
<organism evidence="5 6">
    <name type="scientific">Rhodococcus gannanensis</name>
    <dbReference type="NCBI Taxonomy" id="1960308"/>
    <lineage>
        <taxon>Bacteria</taxon>
        <taxon>Bacillati</taxon>
        <taxon>Actinomycetota</taxon>
        <taxon>Actinomycetes</taxon>
        <taxon>Mycobacteriales</taxon>
        <taxon>Nocardiaceae</taxon>
        <taxon>Rhodococcus</taxon>
    </lineage>
</organism>
<evidence type="ECO:0000259" key="4">
    <source>
        <dbReference type="SMART" id="SM00822"/>
    </source>
</evidence>
<dbReference type="Gene3D" id="3.40.50.720">
    <property type="entry name" value="NAD(P)-binding Rossmann-like Domain"/>
    <property type="match status" value="1"/>
</dbReference>
<name>A0ABW4P269_9NOCA</name>
<protein>
    <submittedName>
        <fullName evidence="5">SDR family oxidoreductase</fullName>
        <ecNumber evidence="5">1.-.-.-</ecNumber>
    </submittedName>
</protein>
<dbReference type="InterPro" id="IPR036291">
    <property type="entry name" value="NAD(P)-bd_dom_sf"/>
</dbReference>
<proteinExistence type="inferred from homology"/>
<dbReference type="RefSeq" id="WP_378484740.1">
    <property type="nucleotide sequence ID" value="NZ_JBHUFB010000009.1"/>
</dbReference>
<accession>A0ABW4P269</accession>
<dbReference type="PROSITE" id="PS00061">
    <property type="entry name" value="ADH_SHORT"/>
    <property type="match status" value="1"/>
</dbReference>
<feature type="domain" description="Ketoreductase" evidence="4">
    <location>
        <begin position="4"/>
        <end position="171"/>
    </location>
</feature>
<comment type="caution">
    <text evidence="5">The sequence shown here is derived from an EMBL/GenBank/DDBJ whole genome shotgun (WGS) entry which is preliminary data.</text>
</comment>
<keyword evidence="2 5" id="KW-0560">Oxidoreductase</keyword>
<reference evidence="6" key="1">
    <citation type="journal article" date="2019" name="Int. J. Syst. Evol. Microbiol.">
        <title>The Global Catalogue of Microorganisms (GCM) 10K type strain sequencing project: providing services to taxonomists for standard genome sequencing and annotation.</title>
        <authorList>
            <consortium name="The Broad Institute Genomics Platform"/>
            <consortium name="The Broad Institute Genome Sequencing Center for Infectious Disease"/>
            <person name="Wu L."/>
            <person name="Ma J."/>
        </authorList>
    </citation>
    <scope>NUCLEOTIDE SEQUENCE [LARGE SCALE GENOMIC DNA]</scope>
    <source>
        <strain evidence="6">DT72</strain>
    </source>
</reference>
<dbReference type="EC" id="1.-.-.-" evidence="5"/>
<dbReference type="SUPFAM" id="SSF51735">
    <property type="entry name" value="NAD(P)-binding Rossmann-fold domains"/>
    <property type="match status" value="1"/>
</dbReference>
<evidence type="ECO:0000256" key="2">
    <source>
        <dbReference type="ARBA" id="ARBA00023002"/>
    </source>
</evidence>
<dbReference type="GO" id="GO:0016491">
    <property type="term" value="F:oxidoreductase activity"/>
    <property type="evidence" value="ECO:0007669"/>
    <property type="project" value="UniProtKB-KW"/>
</dbReference>
<gene>
    <name evidence="5" type="ORF">ACFSJG_08355</name>
</gene>
<evidence type="ECO:0000313" key="5">
    <source>
        <dbReference type="EMBL" id="MFD1812223.1"/>
    </source>
</evidence>
<dbReference type="InterPro" id="IPR057326">
    <property type="entry name" value="KR_dom"/>
</dbReference>
<evidence type="ECO:0000256" key="3">
    <source>
        <dbReference type="RuleBase" id="RU000363"/>
    </source>
</evidence>
<dbReference type="PRINTS" id="PR00081">
    <property type="entry name" value="GDHRDH"/>
</dbReference>
<dbReference type="Proteomes" id="UP001597286">
    <property type="component" value="Unassembled WGS sequence"/>
</dbReference>
<dbReference type="PANTHER" id="PTHR43669">
    <property type="entry name" value="5-KETO-D-GLUCONATE 5-REDUCTASE"/>
    <property type="match status" value="1"/>
</dbReference>
<sequence>MNARVIVVTGAGSGLGRAMATALLEAGHHVVLTGRSRAPLRDTASGHEQAVVIPSDVSSAPSVRALFEQIGEVFGRIDVLVNNAGTFGPSGSVDEIEPEDWERTVAANLTGTFLCAREAVRMMKAQSPRGGRIVNNGSLSAHTPRPASVAYTATKHGVTGLTKSISLDGRDHDICCTQIDIGNAATAMTAGVGTSARQADGTHRAEPTFDARYVADAVVHLVGLPLDVTVPSLTIMANRMPFVGRG</sequence>
<evidence type="ECO:0000313" key="6">
    <source>
        <dbReference type="Proteomes" id="UP001597286"/>
    </source>
</evidence>
<evidence type="ECO:0000256" key="1">
    <source>
        <dbReference type="ARBA" id="ARBA00006484"/>
    </source>
</evidence>
<dbReference type="PANTHER" id="PTHR43669:SF12">
    <property type="entry name" value="BLR5618 PROTEIN"/>
    <property type="match status" value="1"/>
</dbReference>
<dbReference type="InterPro" id="IPR020904">
    <property type="entry name" value="Sc_DH/Rdtase_CS"/>
</dbReference>
<comment type="similarity">
    <text evidence="1 3">Belongs to the short-chain dehydrogenases/reductases (SDR) family.</text>
</comment>
<dbReference type="CDD" id="cd05233">
    <property type="entry name" value="SDR_c"/>
    <property type="match status" value="1"/>
</dbReference>